<evidence type="ECO:0000313" key="2">
    <source>
        <dbReference type="Proteomes" id="UP000630615"/>
    </source>
</evidence>
<dbReference type="RefSeq" id="WP_088271926.1">
    <property type="nucleotide sequence ID" value="NZ_BMKI01000018.1"/>
</dbReference>
<gene>
    <name evidence="1" type="ORF">GCM10011573_37510</name>
</gene>
<proteinExistence type="predicted"/>
<name>A0ABQ1PV55_9ENTE</name>
<dbReference type="Proteomes" id="UP000630615">
    <property type="component" value="Unassembled WGS sequence"/>
</dbReference>
<keyword evidence="2" id="KW-1185">Reference proteome</keyword>
<protein>
    <submittedName>
        <fullName evidence="1">Uncharacterized protein</fullName>
    </submittedName>
</protein>
<organism evidence="1 2">
    <name type="scientific">Enterococcus wangshanyuanii</name>
    <dbReference type="NCBI Taxonomy" id="2005703"/>
    <lineage>
        <taxon>Bacteria</taxon>
        <taxon>Bacillati</taxon>
        <taxon>Bacillota</taxon>
        <taxon>Bacilli</taxon>
        <taxon>Lactobacillales</taxon>
        <taxon>Enterococcaceae</taxon>
        <taxon>Enterococcus</taxon>
    </lineage>
</organism>
<sequence>MKQQNKSKLYVEISSGSNNSLSFENEEATLIFNEIEEKISIGEEWTKSIDSKKWGKIRFNLKQICSYKYDERITNESDKPRKGLVTFG</sequence>
<accession>A0ABQ1PV55</accession>
<reference evidence="2" key="1">
    <citation type="journal article" date="2019" name="Int. J. Syst. Evol. Microbiol.">
        <title>The Global Catalogue of Microorganisms (GCM) 10K type strain sequencing project: providing services to taxonomists for standard genome sequencing and annotation.</title>
        <authorList>
            <consortium name="The Broad Institute Genomics Platform"/>
            <consortium name="The Broad Institute Genome Sequencing Center for Infectious Disease"/>
            <person name="Wu L."/>
            <person name="Ma J."/>
        </authorList>
    </citation>
    <scope>NUCLEOTIDE SEQUENCE [LARGE SCALE GENOMIC DNA]</scope>
    <source>
        <strain evidence="2">CGMCC 1.15942</strain>
    </source>
</reference>
<comment type="caution">
    <text evidence="1">The sequence shown here is derived from an EMBL/GenBank/DDBJ whole genome shotgun (WGS) entry which is preliminary data.</text>
</comment>
<dbReference type="EMBL" id="BMKI01000018">
    <property type="protein sequence ID" value="GGD04494.1"/>
    <property type="molecule type" value="Genomic_DNA"/>
</dbReference>
<evidence type="ECO:0000313" key="1">
    <source>
        <dbReference type="EMBL" id="GGD04494.1"/>
    </source>
</evidence>